<protein>
    <submittedName>
        <fullName evidence="1">DUF1203 domain-containing protein</fullName>
    </submittedName>
</protein>
<dbReference type="Proteomes" id="UP000433101">
    <property type="component" value="Unassembled WGS sequence"/>
</dbReference>
<dbReference type="RefSeq" id="WP_160775914.1">
    <property type="nucleotide sequence ID" value="NZ_WUMV01000005.1"/>
</dbReference>
<evidence type="ECO:0000313" key="2">
    <source>
        <dbReference type="Proteomes" id="UP000433101"/>
    </source>
</evidence>
<dbReference type="PIRSF" id="PIRSF034110">
    <property type="entry name" value="DUF1203"/>
    <property type="match status" value="1"/>
</dbReference>
<dbReference type="InterPro" id="IPR009593">
    <property type="entry name" value="DUF1203"/>
</dbReference>
<dbReference type="EMBL" id="WUMV01000005">
    <property type="protein sequence ID" value="MXN65653.1"/>
    <property type="molecule type" value="Genomic_DNA"/>
</dbReference>
<gene>
    <name evidence="1" type="ORF">GR183_12130</name>
</gene>
<keyword evidence="2" id="KW-1185">Reference proteome</keyword>
<dbReference type="Pfam" id="PF06718">
    <property type="entry name" value="DUF1203"/>
    <property type="match status" value="1"/>
</dbReference>
<name>A0A7X3S8A6_9HYPH</name>
<reference evidence="1 2" key="1">
    <citation type="submission" date="2019-12" db="EMBL/GenBank/DDBJ databases">
        <authorList>
            <person name="Li M."/>
        </authorList>
    </citation>
    <scope>NUCLEOTIDE SEQUENCE [LARGE SCALE GENOMIC DNA]</scope>
    <source>
        <strain evidence="1 2">GBMRC 2046</strain>
    </source>
</reference>
<sequence>MTKIRFQALPSEIARHYREGGKDANGHVPEKGVSDGQAPCRHCLKEIADGKPMLILSHRPFDEAQPYAEVGPIFLCAENCERHPDAEDTPDMFLGWEHLNVRGYGADNRIVYGTGRIVPTADVSKYAEELLEKPEIAYVHLRSASNNCYQARIERDAAD</sequence>
<accession>A0A7X3S8A6</accession>
<organism evidence="1 2">
    <name type="scientific">Stappia sediminis</name>
    <dbReference type="NCBI Taxonomy" id="2692190"/>
    <lineage>
        <taxon>Bacteria</taxon>
        <taxon>Pseudomonadati</taxon>
        <taxon>Pseudomonadota</taxon>
        <taxon>Alphaproteobacteria</taxon>
        <taxon>Hyphomicrobiales</taxon>
        <taxon>Stappiaceae</taxon>
        <taxon>Stappia</taxon>
    </lineage>
</organism>
<evidence type="ECO:0000313" key="1">
    <source>
        <dbReference type="EMBL" id="MXN65653.1"/>
    </source>
</evidence>
<proteinExistence type="predicted"/>
<dbReference type="AlphaFoldDB" id="A0A7X3S8A6"/>
<comment type="caution">
    <text evidence="1">The sequence shown here is derived from an EMBL/GenBank/DDBJ whole genome shotgun (WGS) entry which is preliminary data.</text>
</comment>